<comment type="caution">
    <text evidence="1">The sequence shown here is derived from an EMBL/GenBank/DDBJ whole genome shotgun (WGS) entry which is preliminary data.</text>
</comment>
<dbReference type="OrthoDB" id="8756023at2"/>
<organism evidence="1 2">
    <name type="scientific">Pseudoduganella ginsengisoli</name>
    <dbReference type="NCBI Taxonomy" id="1462440"/>
    <lineage>
        <taxon>Bacteria</taxon>
        <taxon>Pseudomonadati</taxon>
        <taxon>Pseudomonadota</taxon>
        <taxon>Betaproteobacteria</taxon>
        <taxon>Burkholderiales</taxon>
        <taxon>Oxalobacteraceae</taxon>
        <taxon>Telluria group</taxon>
        <taxon>Pseudoduganella</taxon>
    </lineage>
</organism>
<proteinExistence type="predicted"/>
<dbReference type="Proteomes" id="UP000484015">
    <property type="component" value="Unassembled WGS sequence"/>
</dbReference>
<sequence length="141" mass="15940">MRHVTLAAMLALAFGAQGKPPDKRLTGTWVVTQVLDAQPTTSISSDEADALVGTQMSIDPEHIRFAGTDCIRPEMKTVRRRFYSYFVRNYNIEPKGIPLPDVVSEITITCKKPVGIDYIYVRDSKEIVVYWEGFFLNAVKR</sequence>
<dbReference type="RefSeq" id="WP_155440753.1">
    <property type="nucleotide sequence ID" value="NZ_WNLA01000015.1"/>
</dbReference>
<name>A0A6L6Q3Z3_9BURK</name>
<protein>
    <submittedName>
        <fullName evidence="1">Uncharacterized protein</fullName>
    </submittedName>
</protein>
<reference evidence="1 2" key="1">
    <citation type="submission" date="2019-11" db="EMBL/GenBank/DDBJ databases">
        <title>Type strains purchased from KCTC, JCM and DSMZ.</title>
        <authorList>
            <person name="Lu H."/>
        </authorList>
    </citation>
    <scope>NUCLEOTIDE SEQUENCE [LARGE SCALE GENOMIC DNA]</scope>
    <source>
        <strain evidence="1 2">KCTC 42409</strain>
    </source>
</reference>
<accession>A0A6L6Q3Z3</accession>
<dbReference type="EMBL" id="WNLA01000015">
    <property type="protein sequence ID" value="MTW04400.1"/>
    <property type="molecule type" value="Genomic_DNA"/>
</dbReference>
<evidence type="ECO:0000313" key="2">
    <source>
        <dbReference type="Proteomes" id="UP000484015"/>
    </source>
</evidence>
<evidence type="ECO:0000313" key="1">
    <source>
        <dbReference type="EMBL" id="MTW04400.1"/>
    </source>
</evidence>
<keyword evidence="2" id="KW-1185">Reference proteome</keyword>
<gene>
    <name evidence="1" type="ORF">GM668_20180</name>
</gene>
<dbReference type="AlphaFoldDB" id="A0A6L6Q3Z3"/>